<reference evidence="8" key="1">
    <citation type="journal article" date="2015" name="Genome">
        <title>Whole Genome Sequence of the Non-Microcystin-Producing Microcystis aeruginosa Strain NIES-44.</title>
        <authorList>
            <person name="Okano K."/>
            <person name="Miyata N."/>
            <person name="Ozaki Y."/>
        </authorList>
    </citation>
    <scope>NUCLEOTIDE SEQUENCE [LARGE SCALE GENOMIC DNA]</scope>
    <source>
        <strain evidence="8">NIES-44</strain>
    </source>
</reference>
<sequence>MPPSSSFWKTLNNSILVRYLLLFGCGWSLIVLINYFYGMIAIFTGSAVLAALLNYPVVWLSRYLPRGLAIAITTLVAFILLFRLVTGIGLEAVNQGRGLLFNLTDALSQKDFLPFQDFLDRLDLNKMVGSLQTGLATGLSIVQGVFSSVFTGIFGAVISVYMLIDGDKLWRGFLQLLPLAYRERFAKSFRQSFLGFIRGQLLLMLFLSVTSFLSFSLLGIKYGLILASILGVIDAIPGIGATLGILLVTILTFTSQGPAVAVKAFIVCVVLVQIQDNIIRPKVMGNALELNPVILFLSLFIGERVAGLLGVFLSIPIAGMIAIWIGSSEEKPITALEENQLGESQEN</sequence>
<comment type="subcellular location">
    <subcellularLocation>
        <location evidence="1">Membrane</location>
        <topology evidence="1">Multi-pass membrane protein</topology>
    </subcellularLocation>
</comment>
<evidence type="ECO:0000256" key="2">
    <source>
        <dbReference type="ARBA" id="ARBA00009773"/>
    </source>
</evidence>
<dbReference type="Proteomes" id="UP000030321">
    <property type="component" value="Unassembled WGS sequence"/>
</dbReference>
<dbReference type="GO" id="GO:0055085">
    <property type="term" value="P:transmembrane transport"/>
    <property type="evidence" value="ECO:0007669"/>
    <property type="project" value="TreeGrafter"/>
</dbReference>
<evidence type="ECO:0000256" key="5">
    <source>
        <dbReference type="ARBA" id="ARBA00023136"/>
    </source>
</evidence>
<feature type="transmembrane region" description="Helical" evidence="6">
    <location>
        <begin position="224"/>
        <end position="250"/>
    </location>
</feature>
<dbReference type="Pfam" id="PF01594">
    <property type="entry name" value="AI-2E_transport"/>
    <property type="match status" value="1"/>
</dbReference>
<dbReference type="RefSeq" id="WP_045358867.1">
    <property type="nucleotide sequence ID" value="NZ_BBPA01000034.1"/>
</dbReference>
<keyword evidence="3 6" id="KW-0812">Transmembrane</keyword>
<evidence type="ECO:0000256" key="6">
    <source>
        <dbReference type="SAM" id="Phobius"/>
    </source>
</evidence>
<feature type="transmembrane region" description="Helical" evidence="6">
    <location>
        <begin position="15"/>
        <end position="33"/>
    </location>
</feature>
<feature type="transmembrane region" description="Helical" evidence="6">
    <location>
        <begin position="294"/>
        <end position="325"/>
    </location>
</feature>
<dbReference type="GO" id="GO:0016020">
    <property type="term" value="C:membrane"/>
    <property type="evidence" value="ECO:0007669"/>
    <property type="project" value="UniProtKB-SubCell"/>
</dbReference>
<gene>
    <name evidence="7" type="ORF">N44_01875</name>
</gene>
<dbReference type="PANTHER" id="PTHR21716:SF66">
    <property type="entry name" value="TRANSPORT PROTEIN SLL0063-RELATED"/>
    <property type="match status" value="1"/>
</dbReference>
<comment type="caution">
    <text evidence="7">The sequence shown here is derived from an EMBL/GenBank/DDBJ whole genome shotgun (WGS) entry which is preliminary data.</text>
</comment>
<feature type="transmembrane region" description="Helical" evidence="6">
    <location>
        <begin position="39"/>
        <end position="60"/>
    </location>
</feature>
<evidence type="ECO:0000256" key="4">
    <source>
        <dbReference type="ARBA" id="ARBA00022989"/>
    </source>
</evidence>
<evidence type="ECO:0000313" key="7">
    <source>
        <dbReference type="EMBL" id="GAL93188.1"/>
    </source>
</evidence>
<name>A0A0A1VUK5_MICAE</name>
<comment type="similarity">
    <text evidence="2">Belongs to the autoinducer-2 exporter (AI-2E) (TC 2.A.86) family.</text>
</comment>
<feature type="transmembrane region" description="Helical" evidence="6">
    <location>
        <begin position="141"/>
        <end position="164"/>
    </location>
</feature>
<dbReference type="PANTHER" id="PTHR21716">
    <property type="entry name" value="TRANSMEMBRANE PROTEIN"/>
    <property type="match status" value="1"/>
</dbReference>
<dbReference type="InterPro" id="IPR002549">
    <property type="entry name" value="AI-2E-like"/>
</dbReference>
<keyword evidence="5 6" id="KW-0472">Membrane</keyword>
<feature type="transmembrane region" description="Helical" evidence="6">
    <location>
        <begin position="257"/>
        <end position="274"/>
    </location>
</feature>
<proteinExistence type="inferred from homology"/>
<evidence type="ECO:0000256" key="3">
    <source>
        <dbReference type="ARBA" id="ARBA00022692"/>
    </source>
</evidence>
<evidence type="ECO:0000313" key="8">
    <source>
        <dbReference type="Proteomes" id="UP000030321"/>
    </source>
</evidence>
<dbReference type="EMBL" id="BBPA01000034">
    <property type="protein sequence ID" value="GAL93188.1"/>
    <property type="molecule type" value="Genomic_DNA"/>
</dbReference>
<keyword evidence="4 6" id="KW-1133">Transmembrane helix</keyword>
<feature type="transmembrane region" description="Helical" evidence="6">
    <location>
        <begin position="193"/>
        <end position="218"/>
    </location>
</feature>
<protein>
    <submittedName>
        <fullName evidence="7">Permease</fullName>
    </submittedName>
</protein>
<feature type="transmembrane region" description="Helical" evidence="6">
    <location>
        <begin position="67"/>
        <end position="90"/>
    </location>
</feature>
<evidence type="ECO:0000256" key="1">
    <source>
        <dbReference type="ARBA" id="ARBA00004141"/>
    </source>
</evidence>
<organism evidence="7 8">
    <name type="scientific">Microcystis aeruginosa NIES-44</name>
    <dbReference type="NCBI Taxonomy" id="449439"/>
    <lineage>
        <taxon>Bacteria</taxon>
        <taxon>Bacillati</taxon>
        <taxon>Cyanobacteriota</taxon>
        <taxon>Cyanophyceae</taxon>
        <taxon>Oscillatoriophycideae</taxon>
        <taxon>Chroococcales</taxon>
        <taxon>Microcystaceae</taxon>
        <taxon>Microcystis</taxon>
    </lineage>
</organism>
<accession>A0A0A1VUK5</accession>
<dbReference type="AlphaFoldDB" id="A0A0A1VUK5"/>